<feature type="compositionally biased region" description="Low complexity" evidence="1">
    <location>
        <begin position="681"/>
        <end position="699"/>
    </location>
</feature>
<organism evidence="2 3">
    <name type="scientific">Strigamia maritima</name>
    <name type="common">European centipede</name>
    <name type="synonym">Geophilus maritimus</name>
    <dbReference type="NCBI Taxonomy" id="126957"/>
    <lineage>
        <taxon>Eukaryota</taxon>
        <taxon>Metazoa</taxon>
        <taxon>Ecdysozoa</taxon>
        <taxon>Arthropoda</taxon>
        <taxon>Myriapoda</taxon>
        <taxon>Chilopoda</taxon>
        <taxon>Pleurostigmophora</taxon>
        <taxon>Geophilomorpha</taxon>
        <taxon>Linotaeniidae</taxon>
        <taxon>Strigamia</taxon>
    </lineage>
</organism>
<feature type="compositionally biased region" description="Low complexity" evidence="1">
    <location>
        <begin position="421"/>
        <end position="431"/>
    </location>
</feature>
<feature type="compositionally biased region" description="Polar residues" evidence="1">
    <location>
        <begin position="173"/>
        <end position="190"/>
    </location>
</feature>
<feature type="region of interest" description="Disordered" evidence="1">
    <location>
        <begin position="526"/>
        <end position="579"/>
    </location>
</feature>
<evidence type="ECO:0000313" key="2">
    <source>
        <dbReference type="EnsemblMetazoa" id="SMAR013982-PA"/>
    </source>
</evidence>
<dbReference type="STRING" id="126957.T1JJF2"/>
<evidence type="ECO:0000313" key="3">
    <source>
        <dbReference type="Proteomes" id="UP000014500"/>
    </source>
</evidence>
<dbReference type="eggNOG" id="KOG3712">
    <property type="taxonomic scope" value="Eukaryota"/>
</dbReference>
<feature type="compositionally biased region" description="Polar residues" evidence="1">
    <location>
        <begin position="432"/>
        <end position="442"/>
    </location>
</feature>
<feature type="compositionally biased region" description="Polar residues" evidence="1">
    <location>
        <begin position="661"/>
        <end position="670"/>
    </location>
</feature>
<feature type="compositionally biased region" description="Polar residues" evidence="1">
    <location>
        <begin position="553"/>
        <end position="579"/>
    </location>
</feature>
<feature type="compositionally biased region" description="Polar residues" evidence="1">
    <location>
        <begin position="528"/>
        <end position="542"/>
    </location>
</feature>
<keyword evidence="3" id="KW-1185">Reference proteome</keyword>
<evidence type="ECO:0000256" key="1">
    <source>
        <dbReference type="SAM" id="MobiDB-lite"/>
    </source>
</evidence>
<dbReference type="HOGENOM" id="CLU_323985_0_0_1"/>
<dbReference type="EnsemblMetazoa" id="SMAR013982-RA">
    <property type="protein sequence ID" value="SMAR013982-PA"/>
    <property type="gene ID" value="SMAR013982"/>
</dbReference>
<protein>
    <submittedName>
        <fullName evidence="2">Uncharacterized protein</fullName>
    </submittedName>
</protein>
<proteinExistence type="predicted"/>
<accession>T1JJF2</accession>
<feature type="region of interest" description="Disordered" evidence="1">
    <location>
        <begin position="408"/>
        <end position="453"/>
    </location>
</feature>
<feature type="compositionally biased region" description="Pro residues" evidence="1">
    <location>
        <begin position="411"/>
        <end position="420"/>
    </location>
</feature>
<feature type="compositionally biased region" description="Polar residues" evidence="1">
    <location>
        <begin position="271"/>
        <end position="280"/>
    </location>
</feature>
<dbReference type="AlphaFoldDB" id="T1JJF2"/>
<reference evidence="2" key="2">
    <citation type="submission" date="2015-02" db="UniProtKB">
        <authorList>
            <consortium name="EnsemblMetazoa"/>
        </authorList>
    </citation>
    <scope>IDENTIFICATION</scope>
</reference>
<name>T1JJF2_STRMM</name>
<sequence length="892" mass="97820">MKHVFPSKITLEVPKLPNLSADRDAIQDEVDDVLSQDGIKACSYVILEWAHKLLENKFETLKELACHLVESKLVDARSFGAFTVLSLAPNAGKSNSAAALLNQSGGNKHRDTQLQLQRKIQEKGMIKEQKKRLNDIRGDKIDAKERRRASSGPCARSMRSSSSVRSAQVCSMPSTPLPATSDSPPESKPTTPIERNVKKDAKIQNGHPEPQRKAGKVQIPRITNRQSPKVCIAQSVPASIILLPQLTPIGDLKTKPKPKYKPIQPKPTMIHDQNQTQNGKTDAKRTKNAVKRPRLDEESEKPVEKTFDDDTAHESRDVLLSQSSCDPPKMSEKELTEMLGDDDHEHKTLENGTALMDFMEGSSASMEQDEELSQYFSEPITTPTTPTKRNDVNQSAQLTQLRWLLEHNLKPSPPAAPPSWPQNNSSSSSSSHTLRQLLSQPAKSDVSVDSLESQPLPSMEMLTGYSLSQHAAENQAPDQMVKRRVSFPINLNESANLDSVPPSPNTRCRSFNFTPISPRHTPLPLMSQPASATASPFMSPSGTPVPLSRSRHNSGQAVSSYATTPRTTPYPSEHSSTVNSPFISPHPTPVPFNKSRTAAPNQIQRILSFSSSGAQQISPNTHALNLLNPPARQRPLSGAMTLVSPRSAPLSPINYIDTELNNNNNSQFSMPTVGDTPQLRSRNNSNSSIPPASPCSAPMSPQTNNNGLFLVQSMDAQGSNMDWTQNATQATQGYSTVGGTWYQNAMSSNDPRILARQRHTSVHQTSSMDLMGQSAAMRMMLQRSNSVPVSHMPRHVTSTHGTDYSYPATPTAAIFTDLINPAPAPTSAPEAEQFCSRKNLTSPQSYDLGTTLEDLRACDDAYSQFAQEFEHQSPPKSAMMLVDDDVFPSKTF</sequence>
<feature type="compositionally biased region" description="Basic and acidic residues" evidence="1">
    <location>
        <begin position="122"/>
        <end position="145"/>
    </location>
</feature>
<reference evidence="3" key="1">
    <citation type="submission" date="2011-05" db="EMBL/GenBank/DDBJ databases">
        <authorList>
            <person name="Richards S.R."/>
            <person name="Qu J."/>
            <person name="Jiang H."/>
            <person name="Jhangiani S.N."/>
            <person name="Agravi P."/>
            <person name="Goodspeed R."/>
            <person name="Gross S."/>
            <person name="Mandapat C."/>
            <person name="Jackson L."/>
            <person name="Mathew T."/>
            <person name="Pu L."/>
            <person name="Thornton R."/>
            <person name="Saada N."/>
            <person name="Wilczek-Boney K.B."/>
            <person name="Lee S."/>
            <person name="Kovar C."/>
            <person name="Wu Y."/>
            <person name="Scherer S.E."/>
            <person name="Worley K.C."/>
            <person name="Muzny D.M."/>
            <person name="Gibbs R."/>
        </authorList>
    </citation>
    <scope>NUCLEOTIDE SEQUENCE</scope>
    <source>
        <strain evidence="3">Brora</strain>
    </source>
</reference>
<feature type="region of interest" description="Disordered" evidence="1">
    <location>
        <begin position="661"/>
        <end position="699"/>
    </location>
</feature>
<feature type="compositionally biased region" description="Low complexity" evidence="1">
    <location>
        <begin position="150"/>
        <end position="172"/>
    </location>
</feature>
<feature type="region of interest" description="Disordered" evidence="1">
    <location>
        <begin position="122"/>
        <end position="222"/>
    </location>
</feature>
<feature type="region of interest" description="Disordered" evidence="1">
    <location>
        <begin position="249"/>
        <end position="330"/>
    </location>
</feature>
<dbReference type="Proteomes" id="UP000014500">
    <property type="component" value="Unassembled WGS sequence"/>
</dbReference>
<dbReference type="EMBL" id="JH431830">
    <property type="status" value="NOT_ANNOTATED_CDS"/>
    <property type="molecule type" value="Genomic_DNA"/>
</dbReference>
<feature type="compositionally biased region" description="Basic and acidic residues" evidence="1">
    <location>
        <begin position="293"/>
        <end position="317"/>
    </location>
</feature>